<dbReference type="GO" id="GO:0008757">
    <property type="term" value="F:S-adenosylmethionine-dependent methyltransferase activity"/>
    <property type="evidence" value="ECO:0007669"/>
    <property type="project" value="InterPro"/>
</dbReference>
<evidence type="ECO:0000256" key="3">
    <source>
        <dbReference type="ARBA" id="ARBA00022679"/>
    </source>
</evidence>
<name>A0A246GGB6_9FLAO</name>
<accession>A0A246GGB6</accession>
<sequence length="193" mass="22597">MNLNRNYWENRYQKNETGWDTGIITQPLKTYFDQLTNKNLKILIPGGGNAYEFEYLIQKGFKNTHVLDFAETPIENIKKRLPQVPYNQIIYEDFFSHKDNYDLIIEQTFFCALPPMARKEYATKINSLLNPQGKIAGLLFDFPLTEQGPPFGGSKEEYKLLFSPQFTIKTLEIAYNSIKPRQGKELFFIFTKK</sequence>
<comment type="caution">
    <text evidence="5">The sequence shown here is derived from an EMBL/GenBank/DDBJ whole genome shotgun (WGS) entry which is preliminary data.</text>
</comment>
<protein>
    <submittedName>
        <fullName evidence="5">SAM-dependent methyltransferase</fullName>
    </submittedName>
</protein>
<gene>
    <name evidence="5" type="ORF">BWK59_11915</name>
</gene>
<dbReference type="Pfam" id="PF05724">
    <property type="entry name" value="TPMT"/>
    <property type="match status" value="1"/>
</dbReference>
<reference evidence="5 6" key="1">
    <citation type="journal article" date="2017" name="Infect. Genet. Evol.">
        <title>Comparative genome analysis of fish pathogen Flavobacterium columnare reveals extensive sequence diversity within the species.</title>
        <authorList>
            <person name="Kayansamruaj P."/>
            <person name="Dong H.T."/>
            <person name="Hirono I."/>
            <person name="Kondo H."/>
            <person name="Senapin S."/>
            <person name="Rodkhum C."/>
        </authorList>
    </citation>
    <scope>NUCLEOTIDE SEQUENCE [LARGE SCALE GENOMIC DNA]</scope>
    <source>
        <strain evidence="5 6">1215</strain>
    </source>
</reference>
<dbReference type="Proteomes" id="UP000197768">
    <property type="component" value="Unassembled WGS sequence"/>
</dbReference>
<dbReference type="PANTHER" id="PTHR32183">
    <property type="match status" value="1"/>
</dbReference>
<proteinExistence type="predicted"/>
<dbReference type="Gene3D" id="3.40.50.150">
    <property type="entry name" value="Vaccinia Virus protein VP39"/>
    <property type="match status" value="1"/>
</dbReference>
<keyword evidence="1" id="KW-0597">Phosphoprotein</keyword>
<dbReference type="PROSITE" id="PS51585">
    <property type="entry name" value="SAM_MT_TPMT"/>
    <property type="match status" value="1"/>
</dbReference>
<dbReference type="SUPFAM" id="SSF53335">
    <property type="entry name" value="S-adenosyl-L-methionine-dependent methyltransferases"/>
    <property type="match status" value="1"/>
</dbReference>
<dbReference type="PANTHER" id="PTHR32183:SF6">
    <property type="entry name" value="CYSTEINE SULFINATE DESULFINASE_CYSTEINE DESULFURASE AND RELATED ENZYMES"/>
    <property type="match status" value="1"/>
</dbReference>
<evidence type="ECO:0000256" key="1">
    <source>
        <dbReference type="ARBA" id="ARBA00022553"/>
    </source>
</evidence>
<keyword evidence="2 5" id="KW-0489">Methyltransferase</keyword>
<dbReference type="GO" id="GO:0032259">
    <property type="term" value="P:methylation"/>
    <property type="evidence" value="ECO:0007669"/>
    <property type="project" value="UniProtKB-KW"/>
</dbReference>
<organism evidence="5 6">
    <name type="scientific">Flavobacterium davisii</name>
    <dbReference type="NCBI Taxonomy" id="2906077"/>
    <lineage>
        <taxon>Bacteria</taxon>
        <taxon>Pseudomonadati</taxon>
        <taxon>Bacteroidota</taxon>
        <taxon>Flavobacteriia</taxon>
        <taxon>Flavobacteriales</taxon>
        <taxon>Flavobacteriaceae</taxon>
        <taxon>Flavobacterium</taxon>
    </lineage>
</organism>
<dbReference type="InterPro" id="IPR008854">
    <property type="entry name" value="TPMT"/>
</dbReference>
<keyword evidence="3 5" id="KW-0808">Transferase</keyword>
<evidence type="ECO:0000256" key="4">
    <source>
        <dbReference type="ARBA" id="ARBA00022691"/>
    </source>
</evidence>
<keyword evidence="4" id="KW-0949">S-adenosyl-L-methionine</keyword>
<dbReference type="AlphaFoldDB" id="A0A246GGB6"/>
<evidence type="ECO:0000256" key="2">
    <source>
        <dbReference type="ARBA" id="ARBA00022603"/>
    </source>
</evidence>
<dbReference type="InterPro" id="IPR029063">
    <property type="entry name" value="SAM-dependent_MTases_sf"/>
</dbReference>
<evidence type="ECO:0000313" key="5">
    <source>
        <dbReference type="EMBL" id="OWP83178.1"/>
    </source>
</evidence>
<dbReference type="EMBL" id="MTCZ01000154">
    <property type="protein sequence ID" value="OWP83178.1"/>
    <property type="molecule type" value="Genomic_DNA"/>
</dbReference>
<evidence type="ECO:0000313" key="6">
    <source>
        <dbReference type="Proteomes" id="UP000197768"/>
    </source>
</evidence>